<dbReference type="GO" id="GO:0080129">
    <property type="term" value="P:proteasome core complex assembly"/>
    <property type="evidence" value="ECO:0007669"/>
    <property type="project" value="TreeGrafter"/>
</dbReference>
<comment type="caution">
    <text evidence="4">The sequence shown here is derived from an EMBL/GenBank/DDBJ whole genome shotgun (WGS) entry which is preliminary data.</text>
</comment>
<reference evidence="4 5" key="1">
    <citation type="submission" date="2023-11" db="EMBL/GenBank/DDBJ databases">
        <title>Halocaridina rubra genome assembly.</title>
        <authorList>
            <person name="Smith C."/>
        </authorList>
    </citation>
    <scope>NUCLEOTIDE SEQUENCE [LARGE SCALE GENOMIC DNA]</scope>
    <source>
        <strain evidence="4">EP-1</strain>
        <tissue evidence="4">Whole</tissue>
    </source>
</reference>
<dbReference type="PANTHER" id="PTHR15069">
    <property type="entry name" value="PROTEASOME ASSEMBLY CHAPERONE 1"/>
    <property type="match status" value="1"/>
</dbReference>
<comment type="similarity">
    <text evidence="1">Belongs to the PSMG1 family.</text>
</comment>
<dbReference type="AlphaFoldDB" id="A0AAN9A598"/>
<evidence type="ECO:0000313" key="4">
    <source>
        <dbReference type="EMBL" id="KAK7070132.1"/>
    </source>
</evidence>
<dbReference type="Pfam" id="PF16094">
    <property type="entry name" value="PAC1"/>
    <property type="match status" value="1"/>
</dbReference>
<proteinExistence type="inferred from homology"/>
<dbReference type="InterPro" id="IPR016565">
    <property type="entry name" value="Proteasome_assmbl_chp_1"/>
</dbReference>
<dbReference type="Proteomes" id="UP001381693">
    <property type="component" value="Unassembled WGS sequence"/>
</dbReference>
<keyword evidence="5" id="KW-1185">Reference proteome</keyword>
<gene>
    <name evidence="4" type="ORF">SK128_022610</name>
</gene>
<dbReference type="EMBL" id="JAXCGZ010015526">
    <property type="protein sequence ID" value="KAK7070132.1"/>
    <property type="molecule type" value="Genomic_DNA"/>
</dbReference>
<dbReference type="PANTHER" id="PTHR15069:SF1">
    <property type="entry name" value="PROTEASOME ASSEMBLY CHAPERONE 1"/>
    <property type="match status" value="1"/>
</dbReference>
<keyword evidence="3" id="KW-0143">Chaperone</keyword>
<protein>
    <recommendedName>
        <fullName evidence="2">Proteasome assembly chaperone 1</fullName>
    </recommendedName>
</protein>
<organism evidence="4 5">
    <name type="scientific">Halocaridina rubra</name>
    <name type="common">Hawaiian red shrimp</name>
    <dbReference type="NCBI Taxonomy" id="373956"/>
    <lineage>
        <taxon>Eukaryota</taxon>
        <taxon>Metazoa</taxon>
        <taxon>Ecdysozoa</taxon>
        <taxon>Arthropoda</taxon>
        <taxon>Crustacea</taxon>
        <taxon>Multicrustacea</taxon>
        <taxon>Malacostraca</taxon>
        <taxon>Eumalacostraca</taxon>
        <taxon>Eucarida</taxon>
        <taxon>Decapoda</taxon>
        <taxon>Pleocyemata</taxon>
        <taxon>Caridea</taxon>
        <taxon>Atyoidea</taxon>
        <taxon>Atyidae</taxon>
        <taxon>Halocaridina</taxon>
    </lineage>
</organism>
<evidence type="ECO:0000256" key="3">
    <source>
        <dbReference type="ARBA" id="ARBA00023186"/>
    </source>
</evidence>
<dbReference type="GO" id="GO:0005783">
    <property type="term" value="C:endoplasmic reticulum"/>
    <property type="evidence" value="ECO:0007669"/>
    <property type="project" value="InterPro"/>
</dbReference>
<evidence type="ECO:0000256" key="1">
    <source>
        <dbReference type="ARBA" id="ARBA00005261"/>
    </source>
</evidence>
<evidence type="ECO:0000256" key="2">
    <source>
        <dbReference type="ARBA" id="ARBA00019180"/>
    </source>
</evidence>
<sequence length="270" mass="30049">MALDFGELRYSSSRAYDELEDEDTENTRSVEYRVTINIAHPEGETGLSKCDRLILSYGTLAIDFCETLLLSEQCVNCGSIIVEEEAPANSDLTGDFRPRKPKPSTLYIWQNSVLMCTVSDDVVSAVANTFSSKLLGLVNSECNVMILSSHHYGQLQGCYSPAVDGNCSIHSLCSPAFIYKPAYIPLPQPATIDSVPAAVLSECIVESIPCVLYPIFTETYSTGDLDLVAESLLKVFTREPFKNIVSSLDQNKLHKYRSRNPRKEMLDRYM</sequence>
<name>A0AAN9A598_HALRR</name>
<accession>A0AAN9A598</accession>
<dbReference type="GO" id="GO:0070628">
    <property type="term" value="F:proteasome binding"/>
    <property type="evidence" value="ECO:0007669"/>
    <property type="project" value="TreeGrafter"/>
</dbReference>
<evidence type="ECO:0000313" key="5">
    <source>
        <dbReference type="Proteomes" id="UP001381693"/>
    </source>
</evidence>